<dbReference type="PANTHER" id="PTHR11742:SF6">
    <property type="entry name" value="MANNOSYL-OLIGOSACCHARIDE ALPHA-1,2-MANNOSIDASE IA-RELATED"/>
    <property type="match status" value="1"/>
</dbReference>
<sequence>MTKFAWDNYRKYAWGQNELRPVSKRGHSASVFGMGDIGATIVDAIDTLWIMGLKEEYEQARSWILNTLNFSQAARGDISVFETNIRFIGGLLSIYALTNDKAYIEKAEAIGKLLLPAFETPTGIPYALVNPKTGSAKNYGWANGGCSILSEFGSLQLEFDYLTNVTGNKVFSEKVGSFARLLKGS</sequence>
<keyword evidence="8" id="KW-1185">Reference proteome</keyword>
<protein>
    <recommendedName>
        <fullName evidence="6">alpha-1,2-Mannosidase</fullName>
        <ecNumber evidence="6">3.2.1.-</ecNumber>
    </recommendedName>
</protein>
<evidence type="ECO:0000256" key="3">
    <source>
        <dbReference type="ARBA" id="ARBA00007658"/>
    </source>
</evidence>
<evidence type="ECO:0000313" key="7">
    <source>
        <dbReference type="EMBL" id="VDK71854.1"/>
    </source>
</evidence>
<reference evidence="7 8" key="1">
    <citation type="submission" date="2018-11" db="EMBL/GenBank/DDBJ databases">
        <authorList>
            <consortium name="Pathogen Informatics"/>
        </authorList>
    </citation>
    <scope>NUCLEOTIDE SEQUENCE [LARGE SCALE GENOMIC DNA]</scope>
</reference>
<organism evidence="7 8">
    <name type="scientific">Cylicostephanus goldi</name>
    <name type="common">Nematode worm</name>
    <dbReference type="NCBI Taxonomy" id="71465"/>
    <lineage>
        <taxon>Eukaryota</taxon>
        <taxon>Metazoa</taxon>
        <taxon>Ecdysozoa</taxon>
        <taxon>Nematoda</taxon>
        <taxon>Chromadorea</taxon>
        <taxon>Rhabditida</taxon>
        <taxon>Rhabditina</taxon>
        <taxon>Rhabditomorpha</taxon>
        <taxon>Strongyloidea</taxon>
        <taxon>Strongylidae</taxon>
        <taxon>Cylicostephanus</taxon>
    </lineage>
</organism>
<dbReference type="InterPro" id="IPR050749">
    <property type="entry name" value="Glycosyl_Hydrolase_47"/>
</dbReference>
<dbReference type="SUPFAM" id="SSF48225">
    <property type="entry name" value="Seven-hairpin glycosidases"/>
    <property type="match status" value="1"/>
</dbReference>
<dbReference type="GO" id="GO:0005783">
    <property type="term" value="C:endoplasmic reticulum"/>
    <property type="evidence" value="ECO:0007669"/>
    <property type="project" value="TreeGrafter"/>
</dbReference>
<dbReference type="PRINTS" id="PR00747">
    <property type="entry name" value="GLYHDRLASE47"/>
</dbReference>
<dbReference type="GO" id="GO:0005975">
    <property type="term" value="P:carbohydrate metabolic process"/>
    <property type="evidence" value="ECO:0007669"/>
    <property type="project" value="InterPro"/>
</dbReference>
<comment type="similarity">
    <text evidence="3 6">Belongs to the glycosyl hydrolase 47 family.</text>
</comment>
<dbReference type="Pfam" id="PF01532">
    <property type="entry name" value="Glyco_hydro_47"/>
    <property type="match status" value="1"/>
</dbReference>
<evidence type="ECO:0000256" key="2">
    <source>
        <dbReference type="ARBA" id="ARBA00004922"/>
    </source>
</evidence>
<dbReference type="InterPro" id="IPR001382">
    <property type="entry name" value="Glyco_hydro_47"/>
</dbReference>
<evidence type="ECO:0000256" key="5">
    <source>
        <dbReference type="ARBA" id="ARBA00023157"/>
    </source>
</evidence>
<evidence type="ECO:0000256" key="4">
    <source>
        <dbReference type="ARBA" id="ARBA00022801"/>
    </source>
</evidence>
<dbReference type="InterPro" id="IPR012341">
    <property type="entry name" value="6hp_glycosidase-like_sf"/>
</dbReference>
<proteinExistence type="inferred from homology"/>
<dbReference type="EC" id="3.2.1.-" evidence="6"/>
<gene>
    <name evidence="7" type="ORF">CGOC_LOCUS6771</name>
</gene>
<dbReference type="Proteomes" id="UP000271889">
    <property type="component" value="Unassembled WGS sequence"/>
</dbReference>
<comment type="pathway">
    <text evidence="2">Protein modification; protein glycosylation.</text>
</comment>
<dbReference type="GO" id="GO:0004571">
    <property type="term" value="F:mannosyl-oligosaccharide 1,2-alpha-mannosidase activity"/>
    <property type="evidence" value="ECO:0007669"/>
    <property type="project" value="InterPro"/>
</dbReference>
<accession>A0A3P6U101</accession>
<evidence type="ECO:0000313" key="8">
    <source>
        <dbReference type="Proteomes" id="UP000271889"/>
    </source>
</evidence>
<dbReference type="GO" id="GO:0005509">
    <property type="term" value="F:calcium ion binding"/>
    <property type="evidence" value="ECO:0007669"/>
    <property type="project" value="InterPro"/>
</dbReference>
<dbReference type="EMBL" id="UYRV01022578">
    <property type="protein sequence ID" value="VDK71854.1"/>
    <property type="molecule type" value="Genomic_DNA"/>
</dbReference>
<evidence type="ECO:0000256" key="6">
    <source>
        <dbReference type="RuleBase" id="RU361193"/>
    </source>
</evidence>
<dbReference type="GO" id="GO:0000139">
    <property type="term" value="C:Golgi membrane"/>
    <property type="evidence" value="ECO:0007669"/>
    <property type="project" value="TreeGrafter"/>
</dbReference>
<dbReference type="PANTHER" id="PTHR11742">
    <property type="entry name" value="MANNOSYL-OLIGOSACCHARIDE ALPHA-1,2-MANNOSIDASE-RELATED"/>
    <property type="match status" value="1"/>
</dbReference>
<keyword evidence="4 6" id="KW-0378">Hydrolase</keyword>
<evidence type="ECO:0000256" key="1">
    <source>
        <dbReference type="ARBA" id="ARBA00001913"/>
    </source>
</evidence>
<dbReference type="InterPro" id="IPR036026">
    <property type="entry name" value="Seven-hairpin_glycosidases"/>
</dbReference>
<keyword evidence="6" id="KW-0326">Glycosidase</keyword>
<name>A0A3P6U101_CYLGO</name>
<dbReference type="AlphaFoldDB" id="A0A3P6U101"/>
<dbReference type="OrthoDB" id="8118055at2759"/>
<comment type="cofactor">
    <cofactor evidence="1">
        <name>Ca(2+)</name>
        <dbReference type="ChEBI" id="CHEBI:29108"/>
    </cofactor>
</comment>
<dbReference type="Gene3D" id="1.50.10.10">
    <property type="match status" value="1"/>
</dbReference>
<keyword evidence="5" id="KW-1015">Disulfide bond</keyword>